<evidence type="ECO:0000313" key="1">
    <source>
        <dbReference type="EMBL" id="RIE11759.1"/>
    </source>
</evidence>
<comment type="caution">
    <text evidence="1">The sequence shown here is derived from an EMBL/GenBank/DDBJ whole genome shotgun (WGS) entry which is preliminary data.</text>
</comment>
<dbReference type="RefSeq" id="WP_119090022.1">
    <property type="nucleotide sequence ID" value="NZ_QXIW01000033.1"/>
</dbReference>
<organism evidence="1 2">
    <name type="scientific">Candidatus Cryosericum hinesii</name>
    <dbReference type="NCBI Taxonomy" id="2290915"/>
    <lineage>
        <taxon>Bacteria</taxon>
        <taxon>Pseudomonadati</taxon>
        <taxon>Caldisericota/Cryosericota group</taxon>
        <taxon>Candidatus Cryosericota</taxon>
        <taxon>Candidatus Cryosericia</taxon>
        <taxon>Candidatus Cryosericales</taxon>
        <taxon>Candidatus Cryosericaceae</taxon>
        <taxon>Candidatus Cryosericum</taxon>
    </lineage>
</organism>
<gene>
    <name evidence="1" type="ORF">SMC3_08200</name>
</gene>
<dbReference type="AlphaFoldDB" id="A0A398DDP0"/>
<protein>
    <submittedName>
        <fullName evidence="1">Uncharacterized protein</fullName>
    </submittedName>
</protein>
<reference evidence="1 2" key="1">
    <citation type="submission" date="2018-09" db="EMBL/GenBank/DDBJ databases">
        <title>Discovery and Ecogenomic Context for Candidatus Cryosericales, a Global Caldiserica Order Active in Thawing Permafrost.</title>
        <authorList>
            <person name="Martinez M.A."/>
            <person name="Woodcroft B.J."/>
            <person name="Ignacio Espinoza J.C."/>
            <person name="Zayed A."/>
            <person name="Singleton C.M."/>
            <person name="Boyd J."/>
            <person name="Li Y.-F."/>
            <person name="Purvine S."/>
            <person name="Maughan H."/>
            <person name="Hodgkins S.B."/>
            <person name="Anderson D."/>
            <person name="Sederholm M."/>
            <person name="Temperton B."/>
            <person name="Saleska S.R."/>
            <person name="Tyson G.W."/>
            <person name="Rich V.I."/>
        </authorList>
    </citation>
    <scope>NUCLEOTIDE SEQUENCE [LARGE SCALE GENOMIC DNA]</scope>
    <source>
        <strain evidence="1 2">SMC3</strain>
    </source>
</reference>
<sequence>MISQDTSVILPGPWPHPPVFPYLETRLVAALYHVTILPTISEEALLTVAISQALANDLNTCLVLAPDRCFYLMNGQCRPASDIPTNGMLMTGILKLSRRVSAWTATDATYATRVAILAESISSHPVTGALMGDLTMGARPATAEDLLRLSGLNTEAPGVPKGLALCPVCHEYRGECLDPSPVFQAQVLTMHCLCDNRNRCARCGGRLSKRKLNANYYNSADGNIWHVPGFEALGHHCVPGDAMVS</sequence>
<name>A0A398DDP0_9BACT</name>
<proteinExistence type="predicted"/>
<dbReference type="Proteomes" id="UP000266042">
    <property type="component" value="Unassembled WGS sequence"/>
</dbReference>
<dbReference type="EMBL" id="QXIW01000033">
    <property type="protein sequence ID" value="RIE11759.1"/>
    <property type="molecule type" value="Genomic_DNA"/>
</dbReference>
<accession>A0A398DDP0</accession>
<evidence type="ECO:0000313" key="2">
    <source>
        <dbReference type="Proteomes" id="UP000266042"/>
    </source>
</evidence>